<gene>
    <name evidence="2" type="ORF">F2Q69_00005854</name>
</gene>
<dbReference type="EMBL" id="QGKX02001521">
    <property type="protein sequence ID" value="KAF3514258.1"/>
    <property type="molecule type" value="Genomic_DNA"/>
</dbReference>
<dbReference type="Proteomes" id="UP000712600">
    <property type="component" value="Unassembled WGS sequence"/>
</dbReference>
<evidence type="ECO:0000256" key="1">
    <source>
        <dbReference type="SAM" id="MobiDB-lite"/>
    </source>
</evidence>
<feature type="region of interest" description="Disordered" evidence="1">
    <location>
        <begin position="77"/>
        <end position="96"/>
    </location>
</feature>
<sequence length="502" mass="55802">MVETEDWPNINLVVESRAVKIDREISKNEVVEELILTRRFRSLTFWKNDVSAARRFLRNFVSAEYYFEEIGSRTGIKQDGKQARRDRSTTGKPKIGRNPNFVMQSDIWEEWWHPACVLDMQPAMWSTSFVQSTILYDCDAEALSISVRPGQSVPLMIKRKCCPELVQIHGFRSVEVLLDTPLGSLKNSPEAKEAEVLSKSRSVQSTPVKSLIRFWPSALRSTSCLSPRTLDLKDCGLSRGDPKDCGPQSVPILSPKSGLGHGVNFVTLTGSSLTRHVALPDHGVGLDGQSCSCLIVRWLVGGVTVTLLMSRRSWPEPGFVRYENVDEDGLLGVKPCLGGCKIGELWSWTSLPLSLGRINHSAWKPEAGPRPGDGDPDLEAGGRNLGPGSRNLEAAGNNMIFFIGLHEFHHGIKLLVEFGVGRRLVAMVFKLPYRDLVNALRASITVAGSMNRVEECMGQDPGILRGRILARLRIRGMRRFNKTRRTKLRILMLDSAGRACAS</sequence>
<name>A0A8S9PB35_BRACR</name>
<feature type="compositionally biased region" description="Basic and acidic residues" evidence="1">
    <location>
        <begin position="77"/>
        <end position="89"/>
    </location>
</feature>
<proteinExistence type="predicted"/>
<accession>A0A8S9PB35</accession>
<feature type="region of interest" description="Disordered" evidence="1">
    <location>
        <begin position="364"/>
        <end position="387"/>
    </location>
</feature>
<evidence type="ECO:0000313" key="2">
    <source>
        <dbReference type="EMBL" id="KAF3514258.1"/>
    </source>
</evidence>
<reference evidence="2" key="1">
    <citation type="submission" date="2019-12" db="EMBL/GenBank/DDBJ databases">
        <title>Genome sequencing and annotation of Brassica cretica.</title>
        <authorList>
            <person name="Studholme D.J."/>
            <person name="Sarris P."/>
        </authorList>
    </citation>
    <scope>NUCLEOTIDE SEQUENCE</scope>
    <source>
        <strain evidence="2">PFS-109/04</strain>
        <tissue evidence="2">Leaf</tissue>
    </source>
</reference>
<comment type="caution">
    <text evidence="2">The sequence shown here is derived from an EMBL/GenBank/DDBJ whole genome shotgun (WGS) entry which is preliminary data.</text>
</comment>
<protein>
    <submittedName>
        <fullName evidence="2">Uncharacterized protein</fullName>
    </submittedName>
</protein>
<organism evidence="2 3">
    <name type="scientific">Brassica cretica</name>
    <name type="common">Mustard</name>
    <dbReference type="NCBI Taxonomy" id="69181"/>
    <lineage>
        <taxon>Eukaryota</taxon>
        <taxon>Viridiplantae</taxon>
        <taxon>Streptophyta</taxon>
        <taxon>Embryophyta</taxon>
        <taxon>Tracheophyta</taxon>
        <taxon>Spermatophyta</taxon>
        <taxon>Magnoliopsida</taxon>
        <taxon>eudicotyledons</taxon>
        <taxon>Gunneridae</taxon>
        <taxon>Pentapetalae</taxon>
        <taxon>rosids</taxon>
        <taxon>malvids</taxon>
        <taxon>Brassicales</taxon>
        <taxon>Brassicaceae</taxon>
        <taxon>Brassiceae</taxon>
        <taxon>Brassica</taxon>
    </lineage>
</organism>
<evidence type="ECO:0000313" key="3">
    <source>
        <dbReference type="Proteomes" id="UP000712600"/>
    </source>
</evidence>
<dbReference type="AlphaFoldDB" id="A0A8S9PB35"/>